<dbReference type="GO" id="GO:0005737">
    <property type="term" value="C:cytoplasm"/>
    <property type="evidence" value="ECO:0007669"/>
    <property type="project" value="TreeGrafter"/>
</dbReference>
<organism evidence="2 3">
    <name type="scientific">Actinomadura macrotermitis</name>
    <dbReference type="NCBI Taxonomy" id="2585200"/>
    <lineage>
        <taxon>Bacteria</taxon>
        <taxon>Bacillati</taxon>
        <taxon>Actinomycetota</taxon>
        <taxon>Actinomycetes</taxon>
        <taxon>Streptosporangiales</taxon>
        <taxon>Thermomonosporaceae</taxon>
        <taxon>Actinomadura</taxon>
    </lineage>
</organism>
<accession>A0A7K0C152</accession>
<evidence type="ECO:0000313" key="3">
    <source>
        <dbReference type="Proteomes" id="UP000487268"/>
    </source>
</evidence>
<gene>
    <name evidence="2" type="ORF">ACRB68_51850</name>
</gene>
<name>A0A7K0C152_9ACTN</name>
<dbReference type="GO" id="GO:0009432">
    <property type="term" value="P:SOS response"/>
    <property type="evidence" value="ECO:0007669"/>
    <property type="project" value="TreeGrafter"/>
</dbReference>
<dbReference type="AlphaFoldDB" id="A0A7K0C152"/>
<protein>
    <recommendedName>
        <fullName evidence="1">ATP-grasp fold RimK-type domain-containing protein</fullName>
    </recommendedName>
</protein>
<dbReference type="SUPFAM" id="SSF56059">
    <property type="entry name" value="Glutathione synthetase ATP-binding domain-like"/>
    <property type="match status" value="1"/>
</dbReference>
<dbReference type="GO" id="GO:0018169">
    <property type="term" value="F:ribosomal S6-glutamic acid ligase activity"/>
    <property type="evidence" value="ECO:0007669"/>
    <property type="project" value="TreeGrafter"/>
</dbReference>
<sequence length="259" mass="27713">MKVAMVTADRRHPLLTGAAELLSPRHRVQWIHPDDEPPALPADVYLLKARTPRALALARALERSGAPVLNPAAATADCQDRVLMEEIALRAGLPFARAVAVSTPRRLIDEGPLPYPVVIKSRHSRSRDLVTRADGPADLRALMPEWADEPVVVQRLAANDGWDRKLWIIGGRVFAALRPSELAARPHVLPPGDIPPAWIDLAHRAGEAFGLQVFGVDVVCGPGRDPLVVDVNAFPGARGQEGAPAALAALALRAAEAGV</sequence>
<proteinExistence type="predicted"/>
<dbReference type="EMBL" id="WEGH01000003">
    <property type="protein sequence ID" value="MQY07086.1"/>
    <property type="molecule type" value="Genomic_DNA"/>
</dbReference>
<dbReference type="RefSeq" id="WP_207709823.1">
    <property type="nucleotide sequence ID" value="NZ_WEGH01000003.1"/>
</dbReference>
<evidence type="ECO:0000313" key="2">
    <source>
        <dbReference type="EMBL" id="MQY07086.1"/>
    </source>
</evidence>
<dbReference type="PANTHER" id="PTHR21621:SF0">
    <property type="entry name" value="BETA-CITRYLGLUTAMATE SYNTHASE B-RELATED"/>
    <property type="match status" value="1"/>
</dbReference>
<dbReference type="Gene3D" id="3.30.470.20">
    <property type="entry name" value="ATP-grasp fold, B domain"/>
    <property type="match status" value="2"/>
</dbReference>
<feature type="domain" description="ATP-grasp fold RimK-type" evidence="1">
    <location>
        <begin position="106"/>
        <end position="240"/>
    </location>
</feature>
<dbReference type="InterPro" id="IPR013651">
    <property type="entry name" value="ATP-grasp_RimK-type"/>
</dbReference>
<dbReference type="Pfam" id="PF08443">
    <property type="entry name" value="RimK"/>
    <property type="match status" value="1"/>
</dbReference>
<comment type="caution">
    <text evidence="2">The sequence shown here is derived from an EMBL/GenBank/DDBJ whole genome shotgun (WGS) entry which is preliminary data.</text>
</comment>
<keyword evidence="3" id="KW-1185">Reference proteome</keyword>
<dbReference type="PANTHER" id="PTHR21621">
    <property type="entry name" value="RIBOSOMAL PROTEIN S6 MODIFICATION PROTEIN"/>
    <property type="match status" value="1"/>
</dbReference>
<reference evidence="2 3" key="1">
    <citation type="submission" date="2019-10" db="EMBL/GenBank/DDBJ databases">
        <title>Actinomadura rubteroloni sp. nov. and Actinomadura macrotermitis sp. nov., isolated from the gut of fungus growing-termite Macrotermes natalensis.</title>
        <authorList>
            <person name="Benndorf R."/>
            <person name="Martin K."/>
            <person name="Kuefner M."/>
            <person name="De Beer W."/>
            <person name="Kaster A.-K."/>
            <person name="Vollmers J."/>
            <person name="Poulsen M."/>
            <person name="Beemelmanns C."/>
        </authorList>
    </citation>
    <scope>NUCLEOTIDE SEQUENCE [LARGE SCALE GENOMIC DNA]</scope>
    <source>
        <strain evidence="2 3">RB68</strain>
    </source>
</reference>
<evidence type="ECO:0000259" key="1">
    <source>
        <dbReference type="Pfam" id="PF08443"/>
    </source>
</evidence>
<dbReference type="Proteomes" id="UP000487268">
    <property type="component" value="Unassembled WGS sequence"/>
</dbReference>